<organism evidence="3 4">
    <name type="scientific">Stylophora pistillata</name>
    <name type="common">Smooth cauliflower coral</name>
    <dbReference type="NCBI Taxonomy" id="50429"/>
    <lineage>
        <taxon>Eukaryota</taxon>
        <taxon>Metazoa</taxon>
        <taxon>Cnidaria</taxon>
        <taxon>Anthozoa</taxon>
        <taxon>Hexacorallia</taxon>
        <taxon>Scleractinia</taxon>
        <taxon>Astrocoeniina</taxon>
        <taxon>Pocilloporidae</taxon>
        <taxon>Stylophora</taxon>
    </lineage>
</organism>
<feature type="compositionally biased region" description="Basic residues" evidence="2">
    <location>
        <begin position="120"/>
        <end position="131"/>
    </location>
</feature>
<keyword evidence="1" id="KW-0175">Coiled coil</keyword>
<comment type="caution">
    <text evidence="3">The sequence shown here is derived from an EMBL/GenBank/DDBJ whole genome shotgun (WGS) entry which is preliminary data.</text>
</comment>
<evidence type="ECO:0000256" key="1">
    <source>
        <dbReference type="SAM" id="Coils"/>
    </source>
</evidence>
<dbReference type="Proteomes" id="UP000225706">
    <property type="component" value="Unassembled WGS sequence"/>
</dbReference>
<gene>
    <name evidence="3" type="ORF">AWC38_SpisGene6936</name>
</gene>
<name>A0A2B4SES8_STYPI</name>
<evidence type="ECO:0000256" key="2">
    <source>
        <dbReference type="SAM" id="MobiDB-lite"/>
    </source>
</evidence>
<dbReference type="PANTHER" id="PTHR31424">
    <property type="entry name" value="PROTEIN CBG23806"/>
    <property type="match status" value="1"/>
</dbReference>
<accession>A0A2B4SES8</accession>
<evidence type="ECO:0000313" key="3">
    <source>
        <dbReference type="EMBL" id="PFX28361.1"/>
    </source>
</evidence>
<dbReference type="AlphaFoldDB" id="A0A2B4SES8"/>
<feature type="coiled-coil region" evidence="1">
    <location>
        <begin position="56"/>
        <end position="83"/>
    </location>
</feature>
<proteinExistence type="predicted"/>
<keyword evidence="4" id="KW-1185">Reference proteome</keyword>
<evidence type="ECO:0000313" key="4">
    <source>
        <dbReference type="Proteomes" id="UP000225706"/>
    </source>
</evidence>
<reference evidence="4" key="1">
    <citation type="journal article" date="2017" name="bioRxiv">
        <title>Comparative analysis of the genomes of Stylophora pistillata and Acropora digitifera provides evidence for extensive differences between species of corals.</title>
        <authorList>
            <person name="Voolstra C.R."/>
            <person name="Li Y."/>
            <person name="Liew Y.J."/>
            <person name="Baumgarten S."/>
            <person name="Zoccola D."/>
            <person name="Flot J.-F."/>
            <person name="Tambutte S."/>
            <person name="Allemand D."/>
            <person name="Aranda M."/>
        </authorList>
    </citation>
    <scope>NUCLEOTIDE SEQUENCE [LARGE SCALE GENOMIC DNA]</scope>
</reference>
<feature type="region of interest" description="Disordered" evidence="2">
    <location>
        <begin position="120"/>
        <end position="146"/>
    </location>
</feature>
<dbReference type="OrthoDB" id="5982080at2759"/>
<sequence length="500" mass="57804">MLNNRILEVFRKKIFSLQKAVKRASKCGGRQLNALLNKLETGPRYQFKVYYNEVDVHQLKNENNRLRGEKRALEESLVQEKAKRLRIDQKAREALETAEKKGAFYRKKFKQIVKKVIKNGKNGKKGRGPAKKRFDEYSNHHQKRVKNQLKEECQTTLSFLGLYNFVATKVEVFNTDTYQYETFILVGEGELEFTETDPKELTNDDLDNINIKWALRPTPGDAEGVPLGFAETLQEHIVRLQKNGEIKAGQTIKIKLSGDGTNIGKRLTVVNFTFTILNEKEVAMGGDWKFLGLVCGLGRANEDYACVWCKCPRQQRWDTSKKWSINDPTFGARTIEEIAKFSTAKKFNCKGKPLFDFIPMDHVIIDTLHLFLRISDVLIDLLIRELRRSDAIEKKTTFSDGFPREKYKHMAGYEELIKSIGISFNFRINKDSKKLEYRDLMGPEKLKLFQHINIPMLLPQCSKNKDVQVIWKKFMDIIGDLKLDFTSEDSILELQGDIKA</sequence>
<dbReference type="EMBL" id="LSMT01000085">
    <property type="protein sequence ID" value="PFX28361.1"/>
    <property type="molecule type" value="Genomic_DNA"/>
</dbReference>
<protein>
    <submittedName>
        <fullName evidence="3">Uncharacterized protein</fullName>
    </submittedName>
</protein>